<reference evidence="2 3" key="1">
    <citation type="submission" date="2013-11" db="EMBL/GenBank/DDBJ databases">
        <title>Draft genome of the bovine lungworm Dictyocaulus viviparus.</title>
        <authorList>
            <person name="Mitreva M."/>
        </authorList>
    </citation>
    <scope>NUCLEOTIDE SEQUENCE [LARGE SCALE GENOMIC DNA]</scope>
    <source>
        <strain evidence="2 3">HannoverDv2000</strain>
    </source>
</reference>
<protein>
    <submittedName>
        <fullName evidence="2">Uncharacterized protein</fullName>
    </submittedName>
</protein>
<dbReference type="OrthoDB" id="5877933at2759"/>
<reference evidence="3" key="2">
    <citation type="journal article" date="2016" name="Sci. Rep.">
        <title>Dictyocaulus viviparus genome, variome and transcriptome elucidate lungworm biology and support future intervention.</title>
        <authorList>
            <person name="McNulty S.N."/>
            <person name="Strube C."/>
            <person name="Rosa B.A."/>
            <person name="Martin J.C."/>
            <person name="Tyagi R."/>
            <person name="Choi Y.J."/>
            <person name="Wang Q."/>
            <person name="Hallsworth Pepin K."/>
            <person name="Zhang X."/>
            <person name="Ozersky P."/>
            <person name="Wilson R.K."/>
            <person name="Sternberg P.W."/>
            <person name="Gasser R.B."/>
            <person name="Mitreva M."/>
        </authorList>
    </citation>
    <scope>NUCLEOTIDE SEQUENCE [LARGE SCALE GENOMIC DNA]</scope>
    <source>
        <strain evidence="3">HannoverDv2000</strain>
    </source>
</reference>
<feature type="compositionally biased region" description="Basic and acidic residues" evidence="1">
    <location>
        <begin position="106"/>
        <end position="115"/>
    </location>
</feature>
<evidence type="ECO:0000313" key="3">
    <source>
        <dbReference type="Proteomes" id="UP000053766"/>
    </source>
</evidence>
<dbReference type="EMBL" id="KN716735">
    <property type="protein sequence ID" value="KJH41936.1"/>
    <property type="molecule type" value="Genomic_DNA"/>
</dbReference>
<feature type="compositionally biased region" description="Polar residues" evidence="1">
    <location>
        <begin position="50"/>
        <end position="71"/>
    </location>
</feature>
<feature type="compositionally biased region" description="Low complexity" evidence="1">
    <location>
        <begin position="15"/>
        <end position="24"/>
    </location>
</feature>
<dbReference type="AlphaFoldDB" id="A0A0D8XHX2"/>
<feature type="region of interest" description="Disordered" evidence="1">
    <location>
        <begin position="15"/>
        <end position="87"/>
    </location>
</feature>
<evidence type="ECO:0000256" key="1">
    <source>
        <dbReference type="SAM" id="MobiDB-lite"/>
    </source>
</evidence>
<name>A0A0D8XHX2_DICVI</name>
<keyword evidence="3" id="KW-1185">Reference proteome</keyword>
<evidence type="ECO:0000313" key="2">
    <source>
        <dbReference type="EMBL" id="KJH41936.1"/>
    </source>
</evidence>
<proteinExistence type="predicted"/>
<sequence>MNSATENLMSYFNTQKLNGNNTNNRIKKGTISRTKDIAPLRKKEKEEKLNVTSNKNSAKSQKSLKTQLSNGNKKKKRERRLSIVSTSSEGTKKSFKIVIRRDIPSEGESSVKTEDTSSSTSIKMEDKSSLTSIKMEDTSSSTSMESSSQHIDNGGSIPASSLMEDVTSVDQQDSLRGVQKEAVARCVYPRRMSTFLKFLKAISDDSIVYVSMAQNVAHLEGVKKMESTQHSKLPDESFVSANEEIEDNDDVVIVHESIRKKARKPFWCNLTIGESSLVIKLATMLKMNLIDIDESNWFEVLYRKAQLFEKHLDVQLKMYHEKKLELLSALNTTAQALLSTYPRMPSNDSNMRVGTSNDEHDRQQFMEISDDSQINGCNGRRGHNLFHNPTSQLGILTAHENSLNKIIDTMKSQQEDIPRDPIPSSAIPTRQNVLNVSGNSQRPYKKKQLIYGPKGPLQNKLTSPLDLTAVVPFQMPMSLTMRKRPQDTRVIAKRISHFSKPRYIFKNGVCYERKYGIASTDRHVGPLDHR</sequence>
<accession>A0A0D8XHX2</accession>
<feature type="compositionally biased region" description="Low complexity" evidence="1">
    <location>
        <begin position="138"/>
        <end position="148"/>
    </location>
</feature>
<organism evidence="2 3">
    <name type="scientific">Dictyocaulus viviparus</name>
    <name type="common">Bovine lungworm</name>
    <dbReference type="NCBI Taxonomy" id="29172"/>
    <lineage>
        <taxon>Eukaryota</taxon>
        <taxon>Metazoa</taxon>
        <taxon>Ecdysozoa</taxon>
        <taxon>Nematoda</taxon>
        <taxon>Chromadorea</taxon>
        <taxon>Rhabditida</taxon>
        <taxon>Rhabditina</taxon>
        <taxon>Rhabditomorpha</taxon>
        <taxon>Strongyloidea</taxon>
        <taxon>Metastrongylidae</taxon>
        <taxon>Dictyocaulus</taxon>
    </lineage>
</organism>
<dbReference type="Proteomes" id="UP000053766">
    <property type="component" value="Unassembled WGS sequence"/>
</dbReference>
<feature type="compositionally biased region" description="Basic and acidic residues" evidence="1">
    <location>
        <begin position="33"/>
        <end position="49"/>
    </location>
</feature>
<feature type="region of interest" description="Disordered" evidence="1">
    <location>
        <begin position="106"/>
        <end position="160"/>
    </location>
</feature>
<gene>
    <name evidence="2" type="ORF">DICVIV_12086</name>
</gene>